<evidence type="ECO:0000256" key="6">
    <source>
        <dbReference type="ARBA" id="ARBA00022729"/>
    </source>
</evidence>
<comment type="caution">
    <text evidence="13">The sequence shown here is derived from an EMBL/GenBank/DDBJ whole genome shotgun (WGS) entry which is preliminary data.</text>
</comment>
<dbReference type="EMBL" id="JAUEDK010000005">
    <property type="protein sequence ID" value="MDN0074069.1"/>
    <property type="molecule type" value="Genomic_DNA"/>
</dbReference>
<dbReference type="SUPFAM" id="SSF56935">
    <property type="entry name" value="Porins"/>
    <property type="match status" value="1"/>
</dbReference>
<evidence type="ECO:0000313" key="14">
    <source>
        <dbReference type="Proteomes" id="UP001168540"/>
    </source>
</evidence>
<dbReference type="InterPro" id="IPR050298">
    <property type="entry name" value="Gram-neg_bact_OMP"/>
</dbReference>
<keyword evidence="14" id="KW-1185">Reference proteome</keyword>
<dbReference type="InterPro" id="IPR023614">
    <property type="entry name" value="Porin_dom_sf"/>
</dbReference>
<keyword evidence="8" id="KW-0626">Porin</keyword>
<accession>A0ABT7XJV7</accession>
<keyword evidence="9" id="KW-0472">Membrane</keyword>
<dbReference type="CDD" id="cd00342">
    <property type="entry name" value="gram_neg_porins"/>
    <property type="match status" value="1"/>
</dbReference>
<evidence type="ECO:0000256" key="2">
    <source>
        <dbReference type="ARBA" id="ARBA00011233"/>
    </source>
</evidence>
<feature type="domain" description="Porin" evidence="12">
    <location>
        <begin position="11"/>
        <end position="336"/>
    </location>
</feature>
<keyword evidence="3" id="KW-0813">Transport</keyword>
<reference evidence="13" key="1">
    <citation type="submission" date="2023-06" db="EMBL/GenBank/DDBJ databases">
        <authorList>
            <person name="Zhang S."/>
        </authorList>
    </citation>
    <scope>NUCLEOTIDE SEQUENCE</scope>
    <source>
        <strain evidence="13">SG2303</strain>
    </source>
</reference>
<dbReference type="PANTHER" id="PTHR34501">
    <property type="entry name" value="PROTEIN YDDL-RELATED"/>
    <property type="match status" value="1"/>
</dbReference>
<dbReference type="RefSeq" id="WP_289828615.1">
    <property type="nucleotide sequence ID" value="NZ_JAUEDK010000005.1"/>
</dbReference>
<keyword evidence="5" id="KW-0812">Transmembrane</keyword>
<dbReference type="PRINTS" id="PR00184">
    <property type="entry name" value="NEISSPPORIN"/>
</dbReference>
<evidence type="ECO:0000256" key="4">
    <source>
        <dbReference type="ARBA" id="ARBA00022452"/>
    </source>
</evidence>
<evidence type="ECO:0000256" key="3">
    <source>
        <dbReference type="ARBA" id="ARBA00022448"/>
    </source>
</evidence>
<evidence type="ECO:0000256" key="7">
    <source>
        <dbReference type="ARBA" id="ARBA00023065"/>
    </source>
</evidence>
<keyword evidence="6 11" id="KW-0732">Signal</keyword>
<dbReference type="InterPro" id="IPR001702">
    <property type="entry name" value="Porin_Gram-ve"/>
</dbReference>
<evidence type="ECO:0000256" key="1">
    <source>
        <dbReference type="ARBA" id="ARBA00004571"/>
    </source>
</evidence>
<keyword evidence="4" id="KW-1134">Transmembrane beta strand</keyword>
<evidence type="ECO:0000256" key="9">
    <source>
        <dbReference type="ARBA" id="ARBA00023136"/>
    </source>
</evidence>
<evidence type="ECO:0000313" key="13">
    <source>
        <dbReference type="EMBL" id="MDN0074069.1"/>
    </source>
</evidence>
<sequence>MSNYKKMTYLAAALALPLAAHADVTIYGLMSAGVESTKVTGNGTSTTTGRVEDLNSRIGFKGNEDLGNGLKAIWQVESSLRNFEQGGTNDKNQSATFATRNTFVGLQDGDWGTVQLGLYDSAYKRMTTSDIGINLWHDTEGDLNPSSVNGVANRRNARLANSVHYTSPVWSGFQFGVSYGFDEQRPTATNGTRQNDDRFDVAAEYTSGGLKLGLGYDHEGDKLNSGATADGQQHINGAKAAGSYTFASTGTLIGASYERVKTSNNGTPDTTQDDWMVALSQPITGRFTAKLVYAQLGKLDGATNPDDFKAKQWVAGVTYDVSKRTQLFLYGTKILNNAQQNANFVTDPLYTSGIGTDKAALAKGADPQVFTLGMSHLF</sequence>
<evidence type="ECO:0000259" key="12">
    <source>
        <dbReference type="Pfam" id="PF13609"/>
    </source>
</evidence>
<evidence type="ECO:0000256" key="5">
    <source>
        <dbReference type="ARBA" id="ARBA00022692"/>
    </source>
</evidence>
<dbReference type="PRINTS" id="PR00182">
    <property type="entry name" value="ECOLNEIPORIN"/>
</dbReference>
<comment type="subcellular location">
    <subcellularLocation>
        <location evidence="1">Cell outer membrane</location>
        <topology evidence="1">Multi-pass membrane protein</topology>
    </subcellularLocation>
</comment>
<feature type="signal peptide" evidence="11">
    <location>
        <begin position="1"/>
        <end position="22"/>
    </location>
</feature>
<dbReference type="Proteomes" id="UP001168540">
    <property type="component" value="Unassembled WGS sequence"/>
</dbReference>
<evidence type="ECO:0000256" key="10">
    <source>
        <dbReference type="ARBA" id="ARBA00023237"/>
    </source>
</evidence>
<dbReference type="InterPro" id="IPR002299">
    <property type="entry name" value="Porin_Neis"/>
</dbReference>
<organism evidence="13 14">
    <name type="scientific">Crenobacter oryzisoli</name>
    <dbReference type="NCBI Taxonomy" id="3056844"/>
    <lineage>
        <taxon>Bacteria</taxon>
        <taxon>Pseudomonadati</taxon>
        <taxon>Pseudomonadota</taxon>
        <taxon>Betaproteobacteria</taxon>
        <taxon>Neisseriales</taxon>
        <taxon>Neisseriaceae</taxon>
        <taxon>Crenobacter</taxon>
    </lineage>
</organism>
<dbReference type="Gene3D" id="2.40.160.10">
    <property type="entry name" value="Porin"/>
    <property type="match status" value="1"/>
</dbReference>
<comment type="subunit">
    <text evidence="2">Homotrimer.</text>
</comment>
<keyword evidence="7" id="KW-0406">Ion transport</keyword>
<evidence type="ECO:0000256" key="8">
    <source>
        <dbReference type="ARBA" id="ARBA00023114"/>
    </source>
</evidence>
<dbReference type="Pfam" id="PF13609">
    <property type="entry name" value="Porin_4"/>
    <property type="match status" value="1"/>
</dbReference>
<keyword evidence="10" id="KW-0998">Cell outer membrane</keyword>
<gene>
    <name evidence="13" type="ORF">QU481_04095</name>
</gene>
<dbReference type="InterPro" id="IPR033900">
    <property type="entry name" value="Gram_neg_porin_domain"/>
</dbReference>
<name>A0ABT7XJV7_9NEIS</name>
<protein>
    <submittedName>
        <fullName evidence="13">Porin</fullName>
    </submittedName>
</protein>
<dbReference type="PANTHER" id="PTHR34501:SF9">
    <property type="entry name" value="MAJOR OUTER MEMBRANE PROTEIN P.IA"/>
    <property type="match status" value="1"/>
</dbReference>
<feature type="chain" id="PRO_5046783777" evidence="11">
    <location>
        <begin position="23"/>
        <end position="378"/>
    </location>
</feature>
<proteinExistence type="predicted"/>
<evidence type="ECO:0000256" key="11">
    <source>
        <dbReference type="SAM" id="SignalP"/>
    </source>
</evidence>